<keyword evidence="1 3" id="KW-0547">Nucleotide-binding</keyword>
<keyword evidence="2 3" id="KW-0067">ATP-binding</keyword>
<name>A0ABR9K8T0_9ACTN</name>
<evidence type="ECO:0000259" key="4">
    <source>
        <dbReference type="PROSITE" id="PS50901"/>
    </source>
</evidence>
<reference evidence="5 6" key="1">
    <citation type="submission" date="2020-10" db="EMBL/GenBank/DDBJ databases">
        <title>Sequencing the genomes of 1000 actinobacteria strains.</title>
        <authorList>
            <person name="Klenk H.-P."/>
        </authorList>
    </citation>
    <scope>NUCLEOTIDE SEQUENCE [LARGE SCALE GENOMIC DNA]</scope>
    <source>
        <strain evidence="5 6">DSM 43748</strain>
    </source>
</reference>
<dbReference type="RefSeq" id="WP_192773683.1">
    <property type="nucleotide sequence ID" value="NZ_BAAASY010000036.1"/>
</dbReference>
<dbReference type="Gene3D" id="3.40.50.300">
    <property type="entry name" value="P-loop containing nucleotide triphosphate hydrolases"/>
    <property type="match status" value="1"/>
</dbReference>
<gene>
    <name evidence="5" type="ORF">H4W81_001004</name>
</gene>
<keyword evidence="6" id="KW-1185">Reference proteome</keyword>
<comment type="caution">
    <text evidence="5">The sequence shown here is derived from an EMBL/GenBank/DDBJ whole genome shotgun (WGS) entry which is preliminary data.</text>
</comment>
<dbReference type="PANTHER" id="PTHR22683:SF41">
    <property type="entry name" value="DNA TRANSLOCASE FTSK"/>
    <property type="match status" value="1"/>
</dbReference>
<dbReference type="InterPro" id="IPR002543">
    <property type="entry name" value="FtsK_dom"/>
</dbReference>
<dbReference type="Proteomes" id="UP000661607">
    <property type="component" value="Unassembled WGS sequence"/>
</dbReference>
<protein>
    <submittedName>
        <fullName evidence="5">S-DNA-T family DNA segregation ATPase FtsK/SpoIIIE</fullName>
    </submittedName>
</protein>
<organism evidence="5 6">
    <name type="scientific">Nonomuraea africana</name>
    <dbReference type="NCBI Taxonomy" id="46171"/>
    <lineage>
        <taxon>Bacteria</taxon>
        <taxon>Bacillati</taxon>
        <taxon>Actinomycetota</taxon>
        <taxon>Actinomycetes</taxon>
        <taxon>Streptosporangiales</taxon>
        <taxon>Streptosporangiaceae</taxon>
        <taxon>Nonomuraea</taxon>
    </lineage>
</organism>
<sequence>MHPTIHLSPDTIPVAPTLSMFDPVFVGIDEFGAPVYLDLVYHNLLDAGEPGGGKSVLIQNLVAHAFLCHDFTPVLLDPKWVELGMWMEPADALGGIFVGPDIEGGLRVLRRLQKVMDRRYAWLVAHGRRKFLPTDLIKVIGVFIDELAYYTATTGTPEQQKEFIALVRDLVARGRACAMPVIAATQRPSVDIIPTSLRDLFGYRAAFRCTTPNSSDIILGHGWASAGFNAQTISPTTPGVFYLIAEGGIPHLVKAAYLSDEQIHQLVDYVTWTHRSGQRDSVPLAA</sequence>
<dbReference type="SUPFAM" id="SSF52540">
    <property type="entry name" value="P-loop containing nucleoside triphosphate hydrolases"/>
    <property type="match status" value="1"/>
</dbReference>
<evidence type="ECO:0000256" key="3">
    <source>
        <dbReference type="PROSITE-ProRule" id="PRU00289"/>
    </source>
</evidence>
<accession>A0ABR9K8T0</accession>
<evidence type="ECO:0000313" key="6">
    <source>
        <dbReference type="Proteomes" id="UP000661607"/>
    </source>
</evidence>
<evidence type="ECO:0000313" key="5">
    <source>
        <dbReference type="EMBL" id="MBE1558225.1"/>
    </source>
</evidence>
<dbReference type="PROSITE" id="PS50901">
    <property type="entry name" value="FTSK"/>
    <property type="match status" value="1"/>
</dbReference>
<dbReference type="InterPro" id="IPR050206">
    <property type="entry name" value="FtsK/SpoIIIE/SftA"/>
</dbReference>
<proteinExistence type="predicted"/>
<evidence type="ECO:0000256" key="2">
    <source>
        <dbReference type="ARBA" id="ARBA00022840"/>
    </source>
</evidence>
<dbReference type="Pfam" id="PF01580">
    <property type="entry name" value="FtsK_SpoIIIE"/>
    <property type="match status" value="1"/>
</dbReference>
<feature type="binding site" evidence="3">
    <location>
        <begin position="48"/>
        <end position="55"/>
    </location>
    <ligand>
        <name>ATP</name>
        <dbReference type="ChEBI" id="CHEBI:30616"/>
    </ligand>
</feature>
<feature type="domain" description="FtsK" evidence="4">
    <location>
        <begin position="32"/>
        <end position="216"/>
    </location>
</feature>
<evidence type="ECO:0000256" key="1">
    <source>
        <dbReference type="ARBA" id="ARBA00022741"/>
    </source>
</evidence>
<dbReference type="EMBL" id="JADBEF010000001">
    <property type="protein sequence ID" value="MBE1558225.1"/>
    <property type="molecule type" value="Genomic_DNA"/>
</dbReference>
<dbReference type="InterPro" id="IPR027417">
    <property type="entry name" value="P-loop_NTPase"/>
</dbReference>
<dbReference type="PANTHER" id="PTHR22683">
    <property type="entry name" value="SPORULATION PROTEIN RELATED"/>
    <property type="match status" value="1"/>
</dbReference>